<feature type="coiled-coil region" evidence="1">
    <location>
        <begin position="735"/>
        <end position="804"/>
    </location>
</feature>
<feature type="region of interest" description="Disordered" evidence="2">
    <location>
        <begin position="1093"/>
        <end position="1163"/>
    </location>
</feature>
<feature type="compositionally biased region" description="Basic and acidic residues" evidence="2">
    <location>
        <begin position="1284"/>
        <end position="1294"/>
    </location>
</feature>
<feature type="compositionally biased region" description="Low complexity" evidence="2">
    <location>
        <begin position="1432"/>
        <end position="1456"/>
    </location>
</feature>
<name>A0AA38VZF0_9PEZI</name>
<feature type="region of interest" description="Disordered" evidence="2">
    <location>
        <begin position="401"/>
        <end position="490"/>
    </location>
</feature>
<keyword evidence="1" id="KW-0175">Coiled coil</keyword>
<keyword evidence="3" id="KW-1133">Transmembrane helix</keyword>
<feature type="coiled-coil region" evidence="1">
    <location>
        <begin position="495"/>
        <end position="529"/>
    </location>
</feature>
<evidence type="ECO:0000256" key="1">
    <source>
        <dbReference type="SAM" id="Coils"/>
    </source>
</evidence>
<feature type="coiled-coil region" evidence="1">
    <location>
        <begin position="605"/>
        <end position="632"/>
    </location>
</feature>
<feature type="compositionally biased region" description="Basic and acidic residues" evidence="2">
    <location>
        <begin position="475"/>
        <end position="489"/>
    </location>
</feature>
<proteinExistence type="predicted"/>
<feature type="compositionally biased region" description="Basic and acidic residues" evidence="2">
    <location>
        <begin position="1346"/>
        <end position="1355"/>
    </location>
</feature>
<feature type="compositionally biased region" description="Low complexity" evidence="2">
    <location>
        <begin position="1489"/>
        <end position="1498"/>
    </location>
</feature>
<feature type="compositionally biased region" description="Polar residues" evidence="2">
    <location>
        <begin position="1044"/>
        <end position="1060"/>
    </location>
</feature>
<feature type="region of interest" description="Disordered" evidence="2">
    <location>
        <begin position="166"/>
        <end position="221"/>
    </location>
</feature>
<evidence type="ECO:0000313" key="5">
    <source>
        <dbReference type="Proteomes" id="UP001174691"/>
    </source>
</evidence>
<feature type="compositionally biased region" description="Low complexity" evidence="2">
    <location>
        <begin position="447"/>
        <end position="458"/>
    </location>
</feature>
<accession>A0AA38VZF0</accession>
<feature type="compositionally biased region" description="Polar residues" evidence="2">
    <location>
        <begin position="1499"/>
        <end position="1510"/>
    </location>
</feature>
<dbReference type="PANTHER" id="PTHR23159">
    <property type="entry name" value="CENTROSOMAL PROTEIN 2"/>
    <property type="match status" value="1"/>
</dbReference>
<feature type="compositionally biased region" description="Low complexity" evidence="2">
    <location>
        <begin position="202"/>
        <end position="217"/>
    </location>
</feature>
<feature type="region of interest" description="Disordered" evidence="2">
    <location>
        <begin position="92"/>
        <end position="122"/>
    </location>
</feature>
<feature type="compositionally biased region" description="Acidic residues" evidence="2">
    <location>
        <begin position="1131"/>
        <end position="1140"/>
    </location>
</feature>
<sequence>MSHQEVAGGYGERNPENGEVYDTHDTGHHDETHEHDQISTAQTEPAPQTSSICPVDELHLDTPHASTFAASYQTSTPWVDFNDGGALSSISPTSAPTEWTRSATDATSDFDKNTTVPSSVSSFTKPQVPELILFSNVFDPSMRGAPHESPISPLTIRGPFLHDLSQSSSTVDIAPTPPSQENGDADFEGISLQKGPFPRPPSNRSSTASTASSRRAPGLLTPKLSTQVIPCTLFLDPLGPQSEDQPYLGLPSLRHILDEADAPPDDDKIEPPPDLFKDRAMLTHLETLQREATDSWAQAAGTASGHERKELVDRTVGKLWHTSVSFLASLLRSHKTLRRLANLHRLSLGEIDKLRRHSKDAEGQVVEREKTLGLDIGGLRAENKLLRQQLALRDVGTALPYHASSSEEGEPVVMGPWLHNKEPFIGDSSSQDAEPESPVTVAGDIQPVTEPVPTSPETEVPDRPAVRRPIIGRPSSREDDVPPPRDAWHPDPAVVAELERQFGQLREDLAEERFEKEALREQLHNLEQQVVAFGPVGVAVEDREEPSRLEDAREAAARRMAELVGVRAALKTAQLSYEKGLGNNASLRRTCDTLEEQIAEKDYLVGKLEGRLRDVEGELATERRELTEARFEAEEREEVIANLRGQVEGKTKEVSMIAGELKILIGELSVARADIAELKEAKRKLAEDLYDQQTENGMMVQDLDCERTTRAREKAEFEKTKDELEERVATWDKFCTGLEAQIEELKEAVAQREATEARLQEDYGLLKDEVFINELKLSDAKMELQTLTAKVRRLTQENQSAGEVNKRLAEYLKSLRQEEGWKRLEELRERCKRLREQRAAWAPTIAEMAVKRGHAEQRYRLDHRALMKVREELAILRQQRLFDVERERQLMATISVLERAYEDARLALQDAKLRLFGARQIQLTHEQEIDDLEGILRSIGGKGTGKSLDPYAMHDVNQLAATEDPTPINLAHTSLPAPHVVQRKIFTKTVEHHHGQACFCSLVDYWFPGVLDKVLPRRHNTEDSGYDSDSDGHDSHPAIRPILESSQVPDDVSSQNSTPTADRDATASPHWEGYIAHLHDRDDEFNLRRDISLRGGAGSPLFSDSEAGTDDEETMGSPASLDDREDRSPTPEEEGEDDHDDSSQSSGNDAFAPRPARSPLVIPKVVRWGRPPAGSEVLSGTAEALPAVTAGDASSAVHEDIDSEDSDVKSILSGPSAAFSDAGVPQVENGRTQQTEQDVPSVVKGKHTTSAGETIDVKKDSGGGLKFTIRSPTSTTSETGHSSARTEEIQSNERDSEEEPEEEDLEEEEPEAGESEEDEPEMEQAVARRTAAWRTAAWKVTEGLSEDERSDKELSEGEPAEQELSGGESGAPTKEDESEEAGSEEVESQELDSGEARTDDGQSEEAWPAEAAPQEEQDEAQQEETQPEEAPETSQPQTSPLRPRAANPQPQQASQSPRRRPGPNPTASPIPDSAASLLSLIDTTLSTPSLDSPSTSLTFQPHQPHTSYHGHTSDGPFTGPGHFICQLLTALTWLALLIISQPSNLLSTLSIFLGYLLLPLTYLLRLALYYAILPLYLAKNLLSSLIFHYPTRTYPIRPSKPALGRLSAAAIVSSAVSLAIVFLIVALDTVRYERELWVRPNAGFTAAYVRDIVERRPYPWWSPVDVDLRLAVVEWARRKGNAVAFGERYVRSW</sequence>
<feature type="region of interest" description="Disordered" evidence="2">
    <location>
        <begin position="1"/>
        <end position="53"/>
    </location>
</feature>
<protein>
    <submittedName>
        <fullName evidence="4">Uncharacterized protein</fullName>
    </submittedName>
</protein>
<dbReference type="PANTHER" id="PTHR23159:SF60">
    <property type="entry name" value="SPINDLE ASSEMBLY ABNORMAL PROTEIN 4"/>
    <property type="match status" value="1"/>
</dbReference>
<gene>
    <name evidence="4" type="ORF">NKR19_g2034</name>
</gene>
<feature type="compositionally biased region" description="Polar residues" evidence="2">
    <location>
        <begin position="1229"/>
        <end position="1238"/>
    </location>
</feature>
<evidence type="ECO:0000256" key="2">
    <source>
        <dbReference type="SAM" id="MobiDB-lite"/>
    </source>
</evidence>
<feature type="region of interest" description="Disordered" evidence="2">
    <location>
        <begin position="1189"/>
        <end position="1472"/>
    </location>
</feature>
<dbReference type="Proteomes" id="UP001174691">
    <property type="component" value="Unassembled WGS sequence"/>
</dbReference>
<feature type="compositionally biased region" description="Low complexity" evidence="2">
    <location>
        <begin position="1323"/>
        <end position="1341"/>
    </location>
</feature>
<feature type="region of interest" description="Disordered" evidence="2">
    <location>
        <begin position="1021"/>
        <end position="1069"/>
    </location>
</feature>
<comment type="caution">
    <text evidence="4">The sequence shown here is derived from an EMBL/GenBank/DDBJ whole genome shotgun (WGS) entry which is preliminary data.</text>
</comment>
<keyword evidence="3" id="KW-0472">Membrane</keyword>
<feature type="region of interest" description="Disordered" evidence="2">
    <location>
        <begin position="1489"/>
        <end position="1513"/>
    </location>
</feature>
<feature type="transmembrane region" description="Helical" evidence="3">
    <location>
        <begin position="1606"/>
        <end position="1627"/>
    </location>
</feature>
<feature type="compositionally biased region" description="Basic and acidic residues" evidence="2">
    <location>
        <begin position="13"/>
        <end position="37"/>
    </location>
</feature>
<feature type="coiled-coil region" evidence="1">
    <location>
        <begin position="661"/>
        <end position="695"/>
    </location>
</feature>
<evidence type="ECO:0000256" key="3">
    <source>
        <dbReference type="SAM" id="Phobius"/>
    </source>
</evidence>
<feature type="compositionally biased region" description="Acidic residues" evidence="2">
    <location>
        <begin position="1295"/>
        <end position="1322"/>
    </location>
</feature>
<feature type="compositionally biased region" description="Polar residues" evidence="2">
    <location>
        <begin position="1270"/>
        <end position="1283"/>
    </location>
</feature>
<dbReference type="EMBL" id="JANBVN010000020">
    <property type="protein sequence ID" value="KAJ9161600.1"/>
    <property type="molecule type" value="Genomic_DNA"/>
</dbReference>
<feature type="compositionally biased region" description="Acidic residues" evidence="2">
    <location>
        <begin position="1413"/>
        <end position="1431"/>
    </location>
</feature>
<evidence type="ECO:0000313" key="4">
    <source>
        <dbReference type="EMBL" id="KAJ9161600.1"/>
    </source>
</evidence>
<organism evidence="4 5">
    <name type="scientific">Coniochaeta hoffmannii</name>
    <dbReference type="NCBI Taxonomy" id="91930"/>
    <lineage>
        <taxon>Eukaryota</taxon>
        <taxon>Fungi</taxon>
        <taxon>Dikarya</taxon>
        <taxon>Ascomycota</taxon>
        <taxon>Pezizomycotina</taxon>
        <taxon>Sordariomycetes</taxon>
        <taxon>Sordariomycetidae</taxon>
        <taxon>Coniochaetales</taxon>
        <taxon>Coniochaetaceae</taxon>
        <taxon>Coniochaeta</taxon>
    </lineage>
</organism>
<keyword evidence="3" id="KW-0812">Transmembrane</keyword>
<keyword evidence="5" id="KW-1185">Reference proteome</keyword>
<reference evidence="4" key="1">
    <citation type="submission" date="2022-07" db="EMBL/GenBank/DDBJ databases">
        <title>Fungi with potential for degradation of polypropylene.</title>
        <authorList>
            <person name="Gostincar C."/>
        </authorList>
    </citation>
    <scope>NUCLEOTIDE SEQUENCE</scope>
    <source>
        <strain evidence="4">EXF-13287</strain>
    </source>
</reference>
<feature type="compositionally biased region" description="Basic and acidic residues" evidence="2">
    <location>
        <begin position="1121"/>
        <end position="1130"/>
    </location>
</feature>
<feature type="compositionally biased region" description="Acidic residues" evidence="2">
    <location>
        <begin position="1376"/>
        <end position="1393"/>
    </location>
</feature>
<feature type="compositionally biased region" description="Polar residues" evidence="2">
    <location>
        <begin position="38"/>
        <end position="52"/>
    </location>
</feature>